<reference evidence="19 20" key="2">
    <citation type="submission" date="2018-04" db="EMBL/GenBank/DDBJ databases">
        <title>Thauera lacus sp. nov., isolated from an saline lake in Inner Mongolia, China.</title>
        <authorList>
            <person name="Liang Q.-Y."/>
        </authorList>
    </citation>
    <scope>NUCLEOTIDE SEQUENCE [LARGE SCALE GENOMIC DNA]</scope>
    <source>
        <strain evidence="19 20">D20</strain>
    </source>
</reference>
<dbReference type="PANTHER" id="PTHR11070:SF23">
    <property type="entry name" value="RECBCD ENZYME SUBUNIT RECB"/>
    <property type="match status" value="1"/>
</dbReference>
<feature type="active site" description="For nuclease activity" evidence="15">
    <location>
        <position position="1122"/>
    </location>
</feature>
<feature type="domain" description="UvrD-like helicase ATP-binding" evidence="17">
    <location>
        <begin position="1"/>
        <end position="459"/>
    </location>
</feature>
<evidence type="ECO:0000256" key="3">
    <source>
        <dbReference type="ARBA" id="ARBA00022741"/>
    </source>
</evidence>
<dbReference type="InterPro" id="IPR014016">
    <property type="entry name" value="UvrD-like_ATP-bd"/>
</dbReference>
<comment type="function">
    <text evidence="15">A helicase/nuclease that prepares dsDNA breaks (DSB) for recombinational DNA repair. Binds to DSBs and unwinds DNA via a highly rapid and processive ATP-dependent bidirectional helicase activity. Unwinds dsDNA until it encounters a Chi (crossover hotspot instigator) sequence from the 3' direction. Cuts ssDNA a few nucleotides 3' to the Chi site. The properties and activities of the enzyme are changed at Chi. The Chi-altered holoenzyme produces a long 3'-ssDNA overhang and facilitates RecA-binding to the ssDNA for homologous DNA recombination and repair. Holoenzyme degrades any linearized DNA that is unable to undergo homologous recombination. In the holoenzyme this subunit contributes ATPase, 3'-5' helicase, exonuclease activity and loads RecA onto ssDNA.</text>
</comment>
<feature type="domain" description="UvrD-like helicase C-terminal" evidence="18">
    <location>
        <begin position="489"/>
        <end position="754"/>
    </location>
</feature>
<dbReference type="Gene3D" id="3.90.320.10">
    <property type="match status" value="1"/>
</dbReference>
<feature type="region of interest" description="Nuclease activity, interacts with RecD and RecA" evidence="15">
    <location>
        <begin position="933"/>
        <end position="1229"/>
    </location>
</feature>
<dbReference type="Gene3D" id="3.40.50.300">
    <property type="entry name" value="P-loop containing nucleotide triphosphate hydrolases"/>
    <property type="match status" value="2"/>
</dbReference>
<feature type="binding site" evidence="15">
    <location>
        <position position="992"/>
    </location>
    <ligand>
        <name>Mg(2+)</name>
        <dbReference type="ChEBI" id="CHEBI:18420"/>
    </ligand>
</feature>
<evidence type="ECO:0000256" key="9">
    <source>
        <dbReference type="ARBA" id="ARBA00022842"/>
    </source>
</evidence>
<comment type="catalytic activity">
    <reaction evidence="15">
        <text>Exonucleolytic cleavage (in the presence of ATP) in either 5'- to 3'- or 3'- to 5'-direction to yield 5'-phosphooligonucleotides.</text>
        <dbReference type="EC" id="3.1.11.5"/>
    </reaction>
</comment>
<dbReference type="PROSITE" id="PS51198">
    <property type="entry name" value="UVRD_HELICASE_ATP_BIND"/>
    <property type="match status" value="1"/>
</dbReference>
<dbReference type="GO" id="GO:0003677">
    <property type="term" value="F:DNA binding"/>
    <property type="evidence" value="ECO:0007669"/>
    <property type="project" value="UniProtKB-UniRule"/>
</dbReference>
<keyword evidence="2 15" id="KW-0479">Metal-binding</keyword>
<dbReference type="GO" id="GO:0008854">
    <property type="term" value="F:exodeoxyribonuclease V activity"/>
    <property type="evidence" value="ECO:0007669"/>
    <property type="project" value="UniProtKB-EC"/>
</dbReference>
<dbReference type="Pfam" id="PF00580">
    <property type="entry name" value="UvrD-helicase"/>
    <property type="match status" value="1"/>
</dbReference>
<sequence length="1229" mass="132366">MSDAAPLDVFTCPLDGIRLIEASAGTGKTWSICALYLRLLIERELDIERVLVVTFTRAATAELSARIRERIVDTLRVLDGGACGTDPFVPDLLAAAARAGQTPAALQARLRHALQVFDEAAIFTIHGFCQRVLADTPFAAALPYALELVEDDSALRREVAEDFWRRRVAGAALPALLARELGARGDCPQRWAGVLQRYMARPCAQALWDAVPADALERATVDLEEAWAALPAAAVDEAVAALAAPAVKLHRSTYKPEAILAAARQWRAWLASGDPAAPLPPARERKLQLLAASMLAEKSTGGAAPPAHPFFAAAQTLLTAREACEEAVHGARQQLLRAFVDEAAADLRARKLSRRQIAFDDILWNAREALSDGARPWLAADLHARYPVALIDEFQDTDPLQLEIFSSIYQRPAARGTLFLVGDPKQAIYSFRSADLFTYLQARSEADARYALAHNQRSAPALIDACNRLFAANPALFMLPGLDYVRVAPGSRQRPPLTDAGSSDGAALRLWQLPPAADDPERRLSRAQALERGAAASAAEIARLLDGAGRGEVRIGERALLPQDIAVLVRSHRQGALMRRALGALGVGSVELAQASVYLSAEAEELERVLLAIAEPGRAPRVLAALATVAMGRDAATLAALAADERRLPEELARFARWREIWLSRGFAVMLRRWMVDDGVAARLLGSADGERRLTNLMHLAELLQQDAGSAAPEALLRTLAARRGGEGGGEAAQLRLESDRNLVHIVTIHRAKGLEYGVVFCPFLFDGHVRREGDEGLRAWHGEDGRLFLDARRQLDDDEAQAVAARIRLESAAEDLRLIYVALTRAVYRCYLVVGCYGRQHGRGYSHSESTRSLLNWMVAGSGCAPGAWFDGRPAVADIEAAWQALAGAADSAGAPAISIATLPAGNTVALPPAFVGAAQPEALVPPPLPAGWRIGSFSALIFGASHEQAARDHDAHAGTEVALRDDAGAQPEASDILRFPRGPAAGDCIHAVFERLVFTAPESRAGAIARALAEHPQSLAGVSETEAGPRLQAMLAGMVDDVLAAEIVPGLRLGSVPATRCSVELGFHLPAPQLDAAALNAWLATHGYDMPQLSFAALSGYLKGYIDLVFEHDGRYWVADWKSNHLGDRVEDYAAPALDAAMRAHGYHLQHLIYTLAVHRHLRRALPDYDYERDFGGVLYLFVRGVRPHWRVDGAAAGVWRHRPAAAVIAAFDALVGAVSTPVADAV</sequence>
<comment type="catalytic activity">
    <reaction evidence="13 15">
        <text>Couples ATP hydrolysis with the unwinding of duplex DNA by translocating in the 3'-5' direction.</text>
        <dbReference type="EC" id="5.6.2.4"/>
    </reaction>
</comment>
<dbReference type="HAMAP" id="MF_01485">
    <property type="entry name" value="RecB"/>
    <property type="match status" value="1"/>
</dbReference>
<dbReference type="RefSeq" id="WP_107492252.1">
    <property type="nucleotide sequence ID" value="NZ_PZKC01000002.1"/>
</dbReference>
<proteinExistence type="inferred from homology"/>
<dbReference type="CDD" id="cd22352">
    <property type="entry name" value="RecB_C-like"/>
    <property type="match status" value="1"/>
</dbReference>
<evidence type="ECO:0000256" key="2">
    <source>
        <dbReference type="ARBA" id="ARBA00022723"/>
    </source>
</evidence>
<evidence type="ECO:0000256" key="12">
    <source>
        <dbReference type="ARBA" id="ARBA00023235"/>
    </source>
</evidence>
<feature type="region of interest" description="DNA-binding and helicase activity, interacts with RecC" evidence="15">
    <location>
        <begin position="1"/>
        <end position="881"/>
    </location>
</feature>
<keyword evidence="1 15" id="KW-0540">Nuclease</keyword>
<evidence type="ECO:0000313" key="20">
    <source>
        <dbReference type="Proteomes" id="UP000241193"/>
    </source>
</evidence>
<accession>A0A2T4IJ08</accession>
<dbReference type="PANTHER" id="PTHR11070">
    <property type="entry name" value="UVRD / RECB / PCRA DNA HELICASE FAMILY MEMBER"/>
    <property type="match status" value="1"/>
</dbReference>
<reference evidence="19 20" key="1">
    <citation type="submission" date="2018-03" db="EMBL/GenBank/DDBJ databases">
        <authorList>
            <person name="Keele B.F."/>
        </authorList>
    </citation>
    <scope>NUCLEOTIDE SEQUENCE [LARGE SCALE GENOMIC DNA]</scope>
    <source>
        <strain evidence="19 20">D20</strain>
    </source>
</reference>
<keyword evidence="8 15" id="KW-0067">ATP-binding</keyword>
<dbReference type="Gene3D" id="1.10.486.10">
    <property type="entry name" value="PCRA, domain 4"/>
    <property type="match status" value="1"/>
</dbReference>
<dbReference type="Gene3D" id="1.10.3170.10">
    <property type="entry name" value="Recbcd, chain B, domain 2"/>
    <property type="match status" value="1"/>
</dbReference>
<dbReference type="GO" id="GO:0016887">
    <property type="term" value="F:ATP hydrolysis activity"/>
    <property type="evidence" value="ECO:0007669"/>
    <property type="project" value="RHEA"/>
</dbReference>
<keyword evidence="12 15" id="KW-0413">Isomerase</keyword>
<dbReference type="NCBIfam" id="TIGR00609">
    <property type="entry name" value="recB"/>
    <property type="match status" value="1"/>
</dbReference>
<evidence type="ECO:0000256" key="11">
    <source>
        <dbReference type="ARBA" id="ARBA00023204"/>
    </source>
</evidence>
<keyword evidence="7 15" id="KW-0269">Exonuclease</keyword>
<dbReference type="SUPFAM" id="SSF52980">
    <property type="entry name" value="Restriction endonuclease-like"/>
    <property type="match status" value="1"/>
</dbReference>
<keyword evidence="20" id="KW-1185">Reference proteome</keyword>
<dbReference type="GO" id="GO:0005524">
    <property type="term" value="F:ATP binding"/>
    <property type="evidence" value="ECO:0007669"/>
    <property type="project" value="UniProtKB-UniRule"/>
</dbReference>
<comment type="caution">
    <text evidence="19">The sequence shown here is derived from an EMBL/GenBank/DDBJ whole genome shotgun (WGS) entry which is preliminary data.</text>
</comment>
<dbReference type="Pfam" id="PF12705">
    <property type="entry name" value="PDDEXK_1"/>
    <property type="match status" value="1"/>
</dbReference>
<evidence type="ECO:0000256" key="16">
    <source>
        <dbReference type="PROSITE-ProRule" id="PRU00560"/>
    </source>
</evidence>
<keyword evidence="10 15" id="KW-0238">DNA-binding</keyword>
<evidence type="ECO:0000256" key="5">
    <source>
        <dbReference type="ARBA" id="ARBA00022801"/>
    </source>
</evidence>
<evidence type="ECO:0000259" key="18">
    <source>
        <dbReference type="PROSITE" id="PS51217"/>
    </source>
</evidence>
<feature type="binding site" evidence="15">
    <location>
        <position position="1122"/>
    </location>
    <ligand>
        <name>Mg(2+)</name>
        <dbReference type="ChEBI" id="CHEBI:18420"/>
    </ligand>
</feature>
<evidence type="ECO:0000256" key="10">
    <source>
        <dbReference type="ARBA" id="ARBA00023125"/>
    </source>
</evidence>
<dbReference type="GO" id="GO:0043138">
    <property type="term" value="F:3'-5' DNA helicase activity"/>
    <property type="evidence" value="ECO:0007669"/>
    <property type="project" value="UniProtKB-UniRule"/>
</dbReference>
<keyword evidence="11 15" id="KW-0234">DNA repair</keyword>
<dbReference type="InterPro" id="IPR027417">
    <property type="entry name" value="P-loop_NTPase"/>
</dbReference>
<dbReference type="GO" id="GO:0009338">
    <property type="term" value="C:exodeoxyribonuclease V complex"/>
    <property type="evidence" value="ECO:0007669"/>
    <property type="project" value="TreeGrafter"/>
</dbReference>
<dbReference type="InterPro" id="IPR038726">
    <property type="entry name" value="PDDEXK_AddAB-type"/>
</dbReference>
<evidence type="ECO:0000256" key="13">
    <source>
        <dbReference type="ARBA" id="ARBA00034617"/>
    </source>
</evidence>
<comment type="similarity">
    <text evidence="15">Belongs to the helicase family. UvrD subfamily.</text>
</comment>
<protein>
    <recommendedName>
        <fullName evidence="15">RecBCD enzyme subunit RecB</fullName>
        <ecNumber evidence="15">3.1.11.5</ecNumber>
        <ecNumber evidence="15">5.6.2.4</ecNumber>
    </recommendedName>
    <alternativeName>
        <fullName evidence="15">DNA 3'-5' helicase subunit RecB</fullName>
    </alternativeName>
    <alternativeName>
        <fullName evidence="15">Exonuclease V subunit RecB</fullName>
        <shortName evidence="15">ExoV subunit RecB</shortName>
    </alternativeName>
    <alternativeName>
        <fullName evidence="15">Helicase/nuclease RecBCD subunit RecB</fullName>
    </alternativeName>
</protein>
<evidence type="ECO:0000256" key="4">
    <source>
        <dbReference type="ARBA" id="ARBA00022763"/>
    </source>
</evidence>
<evidence type="ECO:0000256" key="14">
    <source>
        <dbReference type="ARBA" id="ARBA00048988"/>
    </source>
</evidence>
<gene>
    <name evidence="15 19" type="primary">recB</name>
    <name evidence="19" type="ORF">C8261_03390</name>
</gene>
<comment type="catalytic activity">
    <reaction evidence="14 15">
        <text>ATP + H2O = ADP + phosphate + H(+)</text>
        <dbReference type="Rhea" id="RHEA:13065"/>
        <dbReference type="ChEBI" id="CHEBI:15377"/>
        <dbReference type="ChEBI" id="CHEBI:15378"/>
        <dbReference type="ChEBI" id="CHEBI:30616"/>
        <dbReference type="ChEBI" id="CHEBI:43474"/>
        <dbReference type="ChEBI" id="CHEBI:456216"/>
        <dbReference type="EC" id="5.6.2.4"/>
    </reaction>
</comment>
<comment type="subunit">
    <text evidence="15">Heterotrimer of RecB, RecC and RecD. All subunits contribute to DNA-binding. Interacts with RecA.</text>
</comment>
<keyword evidence="4 15" id="KW-0227">DNA damage</keyword>
<dbReference type="AlphaFoldDB" id="A0A2T4IJ08"/>
<dbReference type="GO" id="GO:0000287">
    <property type="term" value="F:magnesium ion binding"/>
    <property type="evidence" value="ECO:0007669"/>
    <property type="project" value="UniProtKB-UniRule"/>
</dbReference>
<evidence type="ECO:0000256" key="15">
    <source>
        <dbReference type="HAMAP-Rule" id="MF_01485"/>
    </source>
</evidence>
<keyword evidence="3 15" id="KW-0547">Nucleotide-binding</keyword>
<dbReference type="OrthoDB" id="5905204at2"/>
<comment type="domain">
    <text evidence="15">The C-terminal domain has nuclease activity and interacts with RecD. It interacts with RecA, facilitating its loading onto ssDNA.</text>
</comment>
<dbReference type="InterPro" id="IPR004586">
    <property type="entry name" value="RecB"/>
</dbReference>
<organism evidence="19 20">
    <name type="scientific">Pseudothauera lacus</name>
    <dbReference type="NCBI Taxonomy" id="2136175"/>
    <lineage>
        <taxon>Bacteria</taxon>
        <taxon>Pseudomonadati</taxon>
        <taxon>Pseudomonadota</taxon>
        <taxon>Betaproteobacteria</taxon>
        <taxon>Rhodocyclales</taxon>
        <taxon>Zoogloeaceae</taxon>
        <taxon>Pseudothauera</taxon>
    </lineage>
</organism>
<evidence type="ECO:0000313" key="19">
    <source>
        <dbReference type="EMBL" id="PTD97732.1"/>
    </source>
</evidence>
<dbReference type="InterPro" id="IPR011604">
    <property type="entry name" value="PDDEXK-like_dom_sf"/>
</dbReference>
<dbReference type="EMBL" id="PZKC01000002">
    <property type="protein sequence ID" value="PTD97732.1"/>
    <property type="molecule type" value="Genomic_DNA"/>
</dbReference>
<dbReference type="GO" id="GO:0000724">
    <property type="term" value="P:double-strand break repair via homologous recombination"/>
    <property type="evidence" value="ECO:0007669"/>
    <property type="project" value="UniProtKB-UniRule"/>
</dbReference>
<comment type="cofactor">
    <cofactor evidence="15">
        <name>Mg(2+)</name>
        <dbReference type="ChEBI" id="CHEBI:18420"/>
    </cofactor>
    <text evidence="15">Binds 1 Mg(2+) ion per subunit.</text>
</comment>
<evidence type="ECO:0000259" key="17">
    <source>
        <dbReference type="PROSITE" id="PS51198"/>
    </source>
</evidence>
<dbReference type="EC" id="5.6.2.4" evidence="15"/>
<dbReference type="Pfam" id="PF13361">
    <property type="entry name" value="UvrD_C"/>
    <property type="match status" value="1"/>
</dbReference>
<evidence type="ECO:0000256" key="7">
    <source>
        <dbReference type="ARBA" id="ARBA00022839"/>
    </source>
</evidence>
<keyword evidence="6 15" id="KW-0347">Helicase</keyword>
<keyword evidence="5 15" id="KW-0378">Hydrolase</keyword>
<dbReference type="PROSITE" id="PS51217">
    <property type="entry name" value="UVRD_HELICASE_CTER"/>
    <property type="match status" value="1"/>
</dbReference>
<dbReference type="GO" id="GO:0005829">
    <property type="term" value="C:cytosol"/>
    <property type="evidence" value="ECO:0007669"/>
    <property type="project" value="TreeGrafter"/>
</dbReference>
<feature type="binding site" evidence="15">
    <location>
        <position position="1109"/>
    </location>
    <ligand>
        <name>Mg(2+)</name>
        <dbReference type="ChEBI" id="CHEBI:18420"/>
    </ligand>
</feature>
<keyword evidence="9 15" id="KW-0460">Magnesium</keyword>
<dbReference type="InterPro" id="IPR000212">
    <property type="entry name" value="DNA_helicase_UvrD/REP"/>
</dbReference>
<name>A0A2T4IJ08_9RHOO</name>
<feature type="binding site" evidence="16">
    <location>
        <begin position="22"/>
        <end position="29"/>
    </location>
    <ligand>
        <name>ATP</name>
        <dbReference type="ChEBI" id="CHEBI:30616"/>
    </ligand>
</feature>
<evidence type="ECO:0000256" key="6">
    <source>
        <dbReference type="ARBA" id="ARBA00022806"/>
    </source>
</evidence>
<dbReference type="Proteomes" id="UP000241193">
    <property type="component" value="Unassembled WGS sequence"/>
</dbReference>
<comment type="miscellaneous">
    <text evidence="15">In the RecBCD complex, RecB has a slow 3'-5' helicase, an exonuclease activity and loads RecA onto ssDNA, RecD has a fast 5'-3' helicase activity, while RecC stimulates the ATPase and processivity of the RecB helicase and contributes to recognition of the Chi site.</text>
</comment>
<dbReference type="EC" id="3.1.11.5" evidence="15"/>
<evidence type="ECO:0000256" key="1">
    <source>
        <dbReference type="ARBA" id="ARBA00022722"/>
    </source>
</evidence>
<evidence type="ECO:0000256" key="8">
    <source>
        <dbReference type="ARBA" id="ARBA00022840"/>
    </source>
</evidence>
<dbReference type="SUPFAM" id="SSF52540">
    <property type="entry name" value="P-loop containing nucleoside triphosphate hydrolases"/>
    <property type="match status" value="1"/>
</dbReference>
<dbReference type="InterPro" id="IPR011335">
    <property type="entry name" value="Restrct_endonuc-II-like"/>
</dbReference>
<dbReference type="InterPro" id="IPR014017">
    <property type="entry name" value="DNA_helicase_UvrD-like_C"/>
</dbReference>
<comment type="domain">
    <text evidence="15">The N-terminal DNA-binding domain is a ssDNA-dependent ATPase and has ATP-dependent 3'-5' helicase function. This domain interacts with RecC.</text>
</comment>